<keyword evidence="2" id="KW-1185">Reference proteome</keyword>
<evidence type="ECO:0000313" key="1">
    <source>
        <dbReference type="EMBL" id="GBM64340.1"/>
    </source>
</evidence>
<sequence length="146" mass="16787">MLLVTWHVWLSQSIDDICSQLWKIALAPAAWLAFGSVQRYLHDGGKSTSAPAATARRLVHNWRHLRPADAKSLRLATWLAFVSLGDICAKSLRLATWLAFGSLGDIWARLTEKYRFEFQHVRPINDNLFLEASVVWRITERVFIKR</sequence>
<evidence type="ECO:0000313" key="2">
    <source>
        <dbReference type="Proteomes" id="UP000499080"/>
    </source>
</evidence>
<dbReference type="Proteomes" id="UP000499080">
    <property type="component" value="Unassembled WGS sequence"/>
</dbReference>
<organism evidence="1 2">
    <name type="scientific">Araneus ventricosus</name>
    <name type="common">Orbweaver spider</name>
    <name type="synonym">Epeira ventricosa</name>
    <dbReference type="NCBI Taxonomy" id="182803"/>
    <lineage>
        <taxon>Eukaryota</taxon>
        <taxon>Metazoa</taxon>
        <taxon>Ecdysozoa</taxon>
        <taxon>Arthropoda</taxon>
        <taxon>Chelicerata</taxon>
        <taxon>Arachnida</taxon>
        <taxon>Araneae</taxon>
        <taxon>Araneomorphae</taxon>
        <taxon>Entelegynae</taxon>
        <taxon>Araneoidea</taxon>
        <taxon>Araneidae</taxon>
        <taxon>Araneus</taxon>
    </lineage>
</organism>
<accession>A0A4Y2HGH7</accession>
<protein>
    <submittedName>
        <fullName evidence="1">Uncharacterized protein</fullName>
    </submittedName>
</protein>
<proteinExistence type="predicted"/>
<dbReference type="EMBL" id="BGPR01001922">
    <property type="protein sequence ID" value="GBM64340.1"/>
    <property type="molecule type" value="Genomic_DNA"/>
</dbReference>
<dbReference type="AlphaFoldDB" id="A0A4Y2HGH7"/>
<gene>
    <name evidence="1" type="ORF">AVEN_171209_1</name>
</gene>
<comment type="caution">
    <text evidence="1">The sequence shown here is derived from an EMBL/GenBank/DDBJ whole genome shotgun (WGS) entry which is preliminary data.</text>
</comment>
<reference evidence="1 2" key="1">
    <citation type="journal article" date="2019" name="Sci. Rep.">
        <title>Orb-weaving spider Araneus ventricosus genome elucidates the spidroin gene catalogue.</title>
        <authorList>
            <person name="Kono N."/>
            <person name="Nakamura H."/>
            <person name="Ohtoshi R."/>
            <person name="Moran D.A.P."/>
            <person name="Shinohara A."/>
            <person name="Yoshida Y."/>
            <person name="Fujiwara M."/>
            <person name="Mori M."/>
            <person name="Tomita M."/>
            <person name="Arakawa K."/>
        </authorList>
    </citation>
    <scope>NUCLEOTIDE SEQUENCE [LARGE SCALE GENOMIC DNA]</scope>
</reference>
<name>A0A4Y2HGH7_ARAVE</name>